<feature type="domain" description="Thiamine pyrophosphate enzyme TPP-binding" evidence="1">
    <location>
        <begin position="13"/>
        <end position="116"/>
    </location>
</feature>
<keyword evidence="2" id="KW-0560">Oxidoreductase</keyword>
<evidence type="ECO:0000313" key="2">
    <source>
        <dbReference type="EMBL" id="VAV95120.1"/>
    </source>
</evidence>
<dbReference type="InterPro" id="IPR047211">
    <property type="entry name" value="POXB-like"/>
</dbReference>
<keyword evidence="2" id="KW-0670">Pyruvate</keyword>
<accession>A0A3B0RP86</accession>
<dbReference type="EC" id="1.2.5.1" evidence="2"/>
<organism evidence="2">
    <name type="scientific">hydrothermal vent metagenome</name>
    <dbReference type="NCBI Taxonomy" id="652676"/>
    <lineage>
        <taxon>unclassified sequences</taxon>
        <taxon>metagenomes</taxon>
        <taxon>ecological metagenomes</taxon>
    </lineage>
</organism>
<dbReference type="PANTHER" id="PTHR42981:SF2">
    <property type="entry name" value="PYRUVATE DEHYDROGENASE [UBIQUINONE]"/>
    <property type="match status" value="1"/>
</dbReference>
<dbReference type="GO" id="GO:0030976">
    <property type="term" value="F:thiamine pyrophosphate binding"/>
    <property type="evidence" value="ECO:0007669"/>
    <property type="project" value="InterPro"/>
</dbReference>
<name>A0A3B0RP86_9ZZZZ</name>
<sequence>MGAWAATQDFDDYRGRKVVSISGDGGFGQYAMEFTTAVHYNMNITHVLMNNCELGKISKEQRSGEWPVWQTSLTNPNFAEFAQSCGGLGLRVTERSELEATLRQAIAHEGPALVEVLTDAELV</sequence>
<dbReference type="InterPro" id="IPR011766">
    <property type="entry name" value="TPP_enzyme_TPP-bd"/>
</dbReference>
<dbReference type="EMBL" id="UOEH01000157">
    <property type="protein sequence ID" value="VAV95120.1"/>
    <property type="molecule type" value="Genomic_DNA"/>
</dbReference>
<proteinExistence type="predicted"/>
<dbReference type="AlphaFoldDB" id="A0A3B0RP86"/>
<dbReference type="PANTHER" id="PTHR42981">
    <property type="entry name" value="PYRUVATE DEHYDROGENASE [UBIQUINONE]"/>
    <property type="match status" value="1"/>
</dbReference>
<evidence type="ECO:0000259" key="1">
    <source>
        <dbReference type="Pfam" id="PF02775"/>
    </source>
</evidence>
<dbReference type="Pfam" id="PF02775">
    <property type="entry name" value="TPP_enzyme_C"/>
    <property type="match status" value="1"/>
</dbReference>
<dbReference type="SUPFAM" id="SSF52518">
    <property type="entry name" value="Thiamin diphosphate-binding fold (THDP-binding)"/>
    <property type="match status" value="1"/>
</dbReference>
<dbReference type="InterPro" id="IPR029061">
    <property type="entry name" value="THDP-binding"/>
</dbReference>
<protein>
    <submittedName>
        <fullName evidence="2">Pyruvate dehydrogenase (Quinone)</fullName>
        <ecNumber evidence="2">1.2.5.1</ecNumber>
    </submittedName>
</protein>
<reference evidence="2" key="1">
    <citation type="submission" date="2018-06" db="EMBL/GenBank/DDBJ databases">
        <authorList>
            <person name="Zhirakovskaya E."/>
        </authorList>
    </citation>
    <scope>NUCLEOTIDE SEQUENCE</scope>
</reference>
<gene>
    <name evidence="2" type="ORF">MNBD_ALPHA05-690</name>
</gene>
<dbReference type="GO" id="GO:0052737">
    <property type="term" value="F:pyruvate dehydrogenase (quinone) activity"/>
    <property type="evidence" value="ECO:0007669"/>
    <property type="project" value="UniProtKB-EC"/>
</dbReference>
<dbReference type="Gene3D" id="3.40.50.970">
    <property type="match status" value="1"/>
</dbReference>